<dbReference type="GO" id="GO:0005524">
    <property type="term" value="F:ATP binding"/>
    <property type="evidence" value="ECO:0007669"/>
    <property type="project" value="UniProtKB-UniRule"/>
</dbReference>
<dbReference type="InParanoid" id="Q6BIT5"/>
<dbReference type="UniPathway" id="UPA00060">
    <property type="reaction ID" value="UER00597"/>
</dbReference>
<dbReference type="InterPro" id="IPR036371">
    <property type="entry name" value="TPK_B1-bd_sf"/>
</dbReference>
<dbReference type="Pfam" id="PF04263">
    <property type="entry name" value="TPK_catalytic"/>
    <property type="match status" value="1"/>
</dbReference>
<dbReference type="Gene3D" id="3.40.50.10240">
    <property type="entry name" value="Thiamin pyrophosphokinase, catalytic domain"/>
    <property type="match status" value="1"/>
</dbReference>
<dbReference type="NCBIfam" id="TIGR01378">
    <property type="entry name" value="thi_PPkinase"/>
    <property type="match status" value="1"/>
</dbReference>
<evidence type="ECO:0000313" key="11">
    <source>
        <dbReference type="Proteomes" id="UP000000599"/>
    </source>
</evidence>
<dbReference type="eggNOG" id="KOG3153">
    <property type="taxonomic scope" value="Eukaryota"/>
</dbReference>
<keyword evidence="3 7" id="KW-0808">Transferase</keyword>
<organism evidence="10 11">
    <name type="scientific">Debaryomyces hansenii (strain ATCC 36239 / CBS 767 / BCRC 21394 / JCM 1990 / NBRC 0083 / IGC 2968)</name>
    <name type="common">Yeast</name>
    <name type="synonym">Torulaspora hansenii</name>
    <dbReference type="NCBI Taxonomy" id="284592"/>
    <lineage>
        <taxon>Eukaryota</taxon>
        <taxon>Fungi</taxon>
        <taxon>Dikarya</taxon>
        <taxon>Ascomycota</taxon>
        <taxon>Saccharomycotina</taxon>
        <taxon>Pichiomycetes</taxon>
        <taxon>Debaryomycetaceae</taxon>
        <taxon>Debaryomyces</taxon>
    </lineage>
</organism>
<dbReference type="OrthoDB" id="25149at2759"/>
<dbReference type="Pfam" id="PF04265">
    <property type="entry name" value="TPK_B1_binding"/>
    <property type="match status" value="1"/>
</dbReference>
<proteinExistence type="inferred from homology"/>
<dbReference type="PANTHER" id="PTHR13622">
    <property type="entry name" value="THIAMIN PYROPHOSPHOKINASE"/>
    <property type="match status" value="1"/>
</dbReference>
<dbReference type="SUPFAM" id="SSF63862">
    <property type="entry name" value="Thiamin pyrophosphokinase, substrate-binding domain"/>
    <property type="match status" value="1"/>
</dbReference>
<dbReference type="InterPro" id="IPR016966">
    <property type="entry name" value="Thiamin_pyrophosphokinase_euk"/>
</dbReference>
<dbReference type="GeneID" id="2904767"/>
<dbReference type="OMA" id="HHLYMMT"/>
<dbReference type="InterPro" id="IPR036759">
    <property type="entry name" value="TPK_catalytic_sf"/>
</dbReference>
<dbReference type="Proteomes" id="UP000000599">
    <property type="component" value="Chromosome G"/>
</dbReference>
<evidence type="ECO:0000256" key="6">
    <source>
        <dbReference type="ARBA" id="ARBA00022840"/>
    </source>
</evidence>
<keyword evidence="4 7" id="KW-0547">Nucleotide-binding</keyword>
<sequence>MPEDEDSMVVERPDDIEVPPPSEPYTLIEPFEFFNDSSGISKKCLIILNQSIRDMNLRRLWPNTRLHICADGGANQLYDYFEDEDERSKFVPDFITGDCDSVTNEIKQYYISKGTVVIPQYSQYSTDLTKSLMLTKIYFHSETLRSKLYEGIESDNGLSELGQSLEASGATPVYVYMLGGIGGRFDQTIHSINQLYKLNQSDPHLQIFFVSHSDMIFLIKKGLNYIQYERKSLFNTSRKAPICGLLPLSNTPITLNTHGLKYDVINWTSSMIGNVSSSNGICGTNGFIVNATDDIVMNASIDHY</sequence>
<dbReference type="GO" id="GO:0016301">
    <property type="term" value="F:kinase activity"/>
    <property type="evidence" value="ECO:0007669"/>
    <property type="project" value="UniProtKB-UniRule"/>
</dbReference>
<evidence type="ECO:0000256" key="2">
    <source>
        <dbReference type="ARBA" id="ARBA00006785"/>
    </source>
</evidence>
<evidence type="ECO:0000256" key="7">
    <source>
        <dbReference type="PIRNR" id="PIRNR031057"/>
    </source>
</evidence>
<dbReference type="EMBL" id="CR382139">
    <property type="protein sequence ID" value="CAG90349.2"/>
    <property type="molecule type" value="Genomic_DNA"/>
</dbReference>
<dbReference type="GO" id="GO:0004788">
    <property type="term" value="F:thiamine diphosphokinase activity"/>
    <property type="evidence" value="ECO:0007669"/>
    <property type="project" value="UniProtKB-UniRule"/>
</dbReference>
<protein>
    <recommendedName>
        <fullName evidence="7">Thiamine pyrophosphokinase</fullName>
        <ecNumber evidence="7">2.7.6.2</ecNumber>
    </recommendedName>
</protein>
<dbReference type="KEGG" id="dha:DEHA2G07788g"/>
<dbReference type="PIRSF" id="PIRSF031057">
    <property type="entry name" value="Thiamin_pyrophosphokinase"/>
    <property type="match status" value="1"/>
</dbReference>
<dbReference type="InterPro" id="IPR007373">
    <property type="entry name" value="Thiamin_PyroPKinase_B1-bd"/>
</dbReference>
<evidence type="ECO:0000256" key="4">
    <source>
        <dbReference type="ARBA" id="ARBA00022741"/>
    </source>
</evidence>
<feature type="domain" description="Thiamin pyrophosphokinase thiamin-binding" evidence="9">
    <location>
        <begin position="222"/>
        <end position="295"/>
    </location>
</feature>
<comment type="similarity">
    <text evidence="2 7">Belongs to the thiamine pyrophosphokinase family.</text>
</comment>
<comment type="catalytic activity">
    <reaction evidence="7">
        <text>thiamine + ATP = thiamine diphosphate + AMP + H(+)</text>
        <dbReference type="Rhea" id="RHEA:11576"/>
        <dbReference type="ChEBI" id="CHEBI:15378"/>
        <dbReference type="ChEBI" id="CHEBI:18385"/>
        <dbReference type="ChEBI" id="CHEBI:30616"/>
        <dbReference type="ChEBI" id="CHEBI:58937"/>
        <dbReference type="ChEBI" id="CHEBI:456215"/>
    </reaction>
</comment>
<dbReference type="HOGENOM" id="CLU_044237_0_0_1"/>
<reference evidence="10 11" key="1">
    <citation type="journal article" date="2004" name="Nature">
        <title>Genome evolution in yeasts.</title>
        <authorList>
            <consortium name="Genolevures"/>
            <person name="Dujon B."/>
            <person name="Sherman D."/>
            <person name="Fischer G."/>
            <person name="Durrens P."/>
            <person name="Casaregola S."/>
            <person name="Lafontaine I."/>
            <person name="de Montigny J."/>
            <person name="Marck C."/>
            <person name="Neuveglise C."/>
            <person name="Talla E."/>
            <person name="Goffard N."/>
            <person name="Frangeul L."/>
            <person name="Aigle M."/>
            <person name="Anthouard V."/>
            <person name="Babour A."/>
            <person name="Barbe V."/>
            <person name="Barnay S."/>
            <person name="Blanchin S."/>
            <person name="Beckerich J.M."/>
            <person name="Beyne E."/>
            <person name="Bleykasten C."/>
            <person name="Boisrame A."/>
            <person name="Boyer J."/>
            <person name="Cattolico L."/>
            <person name="Confanioleri F."/>
            <person name="de Daruvar A."/>
            <person name="Despons L."/>
            <person name="Fabre E."/>
            <person name="Fairhead C."/>
            <person name="Ferry-Dumazet H."/>
            <person name="Groppi A."/>
            <person name="Hantraye F."/>
            <person name="Hennequin C."/>
            <person name="Jauniaux N."/>
            <person name="Joyet P."/>
            <person name="Kachouri R."/>
            <person name="Kerrest A."/>
            <person name="Koszul R."/>
            <person name="Lemaire M."/>
            <person name="Lesur I."/>
            <person name="Ma L."/>
            <person name="Muller H."/>
            <person name="Nicaud J.M."/>
            <person name="Nikolski M."/>
            <person name="Oztas S."/>
            <person name="Ozier-Kalogeropoulos O."/>
            <person name="Pellenz S."/>
            <person name="Potier S."/>
            <person name="Richard G.F."/>
            <person name="Straub M.L."/>
            <person name="Suleau A."/>
            <person name="Swennene D."/>
            <person name="Tekaia F."/>
            <person name="Wesolowski-Louvel M."/>
            <person name="Westhof E."/>
            <person name="Wirth B."/>
            <person name="Zeniou-Meyer M."/>
            <person name="Zivanovic I."/>
            <person name="Bolotin-Fukuhara M."/>
            <person name="Thierry A."/>
            <person name="Bouchier C."/>
            <person name="Caudron B."/>
            <person name="Scarpelli C."/>
            <person name="Gaillardin C."/>
            <person name="Weissenbach J."/>
            <person name="Wincker P."/>
            <person name="Souciet J.L."/>
        </authorList>
    </citation>
    <scope>NUCLEOTIDE SEQUENCE [LARGE SCALE GENOMIC DNA]</scope>
    <source>
        <strain evidence="11">ATCC 36239 / CBS 767 / BCRC 21394 / JCM 1990 / NBRC 0083 / IGC 2968</strain>
    </source>
</reference>
<dbReference type="VEuPathDB" id="FungiDB:DEHA2G07788g"/>
<keyword evidence="11" id="KW-1185">Reference proteome</keyword>
<dbReference type="SUPFAM" id="SSF63999">
    <property type="entry name" value="Thiamin pyrophosphokinase, catalytic domain"/>
    <property type="match status" value="1"/>
</dbReference>
<dbReference type="EC" id="2.7.6.2" evidence="7"/>
<evidence type="ECO:0000256" key="8">
    <source>
        <dbReference type="SAM" id="MobiDB-lite"/>
    </source>
</evidence>
<dbReference type="PANTHER" id="PTHR13622:SF8">
    <property type="entry name" value="THIAMIN PYROPHOSPHOKINASE 1"/>
    <property type="match status" value="1"/>
</dbReference>
<evidence type="ECO:0000259" key="9">
    <source>
        <dbReference type="SMART" id="SM00983"/>
    </source>
</evidence>
<dbReference type="FunCoup" id="Q6BIT5">
    <property type="interactions" value="298"/>
</dbReference>
<dbReference type="GO" id="GO:0006772">
    <property type="term" value="P:thiamine metabolic process"/>
    <property type="evidence" value="ECO:0007669"/>
    <property type="project" value="InterPro"/>
</dbReference>
<evidence type="ECO:0000256" key="1">
    <source>
        <dbReference type="ARBA" id="ARBA00005078"/>
    </source>
</evidence>
<dbReference type="RefSeq" id="XP_461886.2">
    <property type="nucleotide sequence ID" value="XM_461886.1"/>
</dbReference>
<dbReference type="GO" id="GO:0030975">
    <property type="term" value="F:thiamine binding"/>
    <property type="evidence" value="ECO:0007669"/>
    <property type="project" value="UniProtKB-UniRule"/>
</dbReference>
<dbReference type="AlphaFoldDB" id="Q6BIT5"/>
<dbReference type="GO" id="GO:0009229">
    <property type="term" value="P:thiamine diphosphate biosynthetic process"/>
    <property type="evidence" value="ECO:0007669"/>
    <property type="project" value="UniProtKB-UniRule"/>
</dbReference>
<keyword evidence="6 7" id="KW-0067">ATP-binding</keyword>
<keyword evidence="5 7" id="KW-0418">Kinase</keyword>
<feature type="region of interest" description="Disordered" evidence="8">
    <location>
        <begin position="1"/>
        <end position="21"/>
    </location>
</feature>
<evidence type="ECO:0000256" key="5">
    <source>
        <dbReference type="ARBA" id="ARBA00022777"/>
    </source>
</evidence>
<comment type="pathway">
    <text evidence="1 7">Cofactor biosynthesis; thiamine diphosphate biosynthesis; thiamine diphosphate from thiamine: step 1/1.</text>
</comment>
<evidence type="ECO:0000256" key="3">
    <source>
        <dbReference type="ARBA" id="ARBA00022679"/>
    </source>
</evidence>
<evidence type="ECO:0000313" key="10">
    <source>
        <dbReference type="EMBL" id="CAG90349.2"/>
    </source>
</evidence>
<dbReference type="Gene3D" id="2.60.120.320">
    <property type="entry name" value="Thiamin pyrophosphokinase, thiamin-binding domain"/>
    <property type="match status" value="1"/>
</dbReference>
<gene>
    <name evidence="10" type="ordered locus">DEHA2G07788g</name>
</gene>
<name>Q6BIT5_DEBHA</name>
<dbReference type="STRING" id="284592.Q6BIT5"/>
<dbReference type="SMART" id="SM00983">
    <property type="entry name" value="TPK_B1_binding"/>
    <property type="match status" value="1"/>
</dbReference>
<dbReference type="InterPro" id="IPR007371">
    <property type="entry name" value="TPK_catalytic"/>
</dbReference>
<dbReference type="InterPro" id="IPR006282">
    <property type="entry name" value="Thi_PPkinase"/>
</dbReference>
<dbReference type="CDD" id="cd07995">
    <property type="entry name" value="TPK"/>
    <property type="match status" value="1"/>
</dbReference>
<accession>Q6BIT5</accession>